<gene>
    <name evidence="2" type="ORF">F8153_07525</name>
</gene>
<feature type="transmembrane region" description="Helical" evidence="1">
    <location>
        <begin position="64"/>
        <end position="85"/>
    </location>
</feature>
<reference evidence="2 3" key="1">
    <citation type="submission" date="2019-10" db="EMBL/GenBank/DDBJ databases">
        <title>Alkaliphilus serpentinus sp. nov. and Alkaliphilus pronyensis sp. nov., two novel anaerobic alkaliphilic species isolated from the serpentinized-hosted hydrothermal field of the Prony Bay (New Caledonia).</title>
        <authorList>
            <person name="Postec A."/>
        </authorList>
    </citation>
    <scope>NUCLEOTIDE SEQUENCE [LARGE SCALE GENOMIC DNA]</scope>
    <source>
        <strain evidence="2 3">LacT</strain>
    </source>
</reference>
<accession>A0A833HP36</accession>
<protein>
    <submittedName>
        <fullName evidence="2">Uncharacterized protein</fullName>
    </submittedName>
</protein>
<keyword evidence="1" id="KW-0812">Transmembrane</keyword>
<feature type="transmembrane region" description="Helical" evidence="1">
    <location>
        <begin position="12"/>
        <end position="29"/>
    </location>
</feature>
<proteinExistence type="predicted"/>
<evidence type="ECO:0000313" key="3">
    <source>
        <dbReference type="Proteomes" id="UP000465601"/>
    </source>
</evidence>
<dbReference type="OrthoDB" id="1956457at2"/>
<dbReference type="EMBL" id="WBZB01000022">
    <property type="protein sequence ID" value="KAB3530260.1"/>
    <property type="molecule type" value="Genomic_DNA"/>
</dbReference>
<evidence type="ECO:0000313" key="2">
    <source>
        <dbReference type="EMBL" id="KAB3530260.1"/>
    </source>
</evidence>
<dbReference type="RefSeq" id="WP_151865745.1">
    <property type="nucleotide sequence ID" value="NZ_WBZB01000022.1"/>
</dbReference>
<dbReference type="Proteomes" id="UP000465601">
    <property type="component" value="Unassembled WGS sequence"/>
</dbReference>
<dbReference type="AlphaFoldDB" id="A0A833HP36"/>
<keyword evidence="3" id="KW-1185">Reference proteome</keyword>
<name>A0A833HP36_9FIRM</name>
<keyword evidence="1" id="KW-0472">Membrane</keyword>
<comment type="caution">
    <text evidence="2">The sequence shown here is derived from an EMBL/GenBank/DDBJ whole genome shotgun (WGS) entry which is preliminary data.</text>
</comment>
<feature type="transmembrane region" description="Helical" evidence="1">
    <location>
        <begin position="41"/>
        <end position="58"/>
    </location>
</feature>
<evidence type="ECO:0000256" key="1">
    <source>
        <dbReference type="SAM" id="Phobius"/>
    </source>
</evidence>
<organism evidence="2 3">
    <name type="scientific">Alkaliphilus serpentinus</name>
    <dbReference type="NCBI Taxonomy" id="1482731"/>
    <lineage>
        <taxon>Bacteria</taxon>
        <taxon>Bacillati</taxon>
        <taxon>Bacillota</taxon>
        <taxon>Clostridia</taxon>
        <taxon>Peptostreptococcales</taxon>
        <taxon>Natronincolaceae</taxon>
        <taxon>Alkaliphilus</taxon>
    </lineage>
</organism>
<sequence>MDYIDTGGFLLWEWLKTLIIFSVIDILFIKKKFRDVIKSPDTFISSLIVASFLLIIRGQQHFSIGLFVLWTIASIILYLILKILYNMFMR</sequence>
<keyword evidence="1" id="KW-1133">Transmembrane helix</keyword>